<protein>
    <submittedName>
        <fullName evidence="2">MxaA protein</fullName>
    </submittedName>
</protein>
<dbReference type="AlphaFoldDB" id="A0A239AEL4"/>
<feature type="signal peptide" evidence="1">
    <location>
        <begin position="1"/>
        <end position="20"/>
    </location>
</feature>
<name>A0A239AEL4_9PROT</name>
<reference evidence="3" key="1">
    <citation type="submission" date="2017-06" db="EMBL/GenBank/DDBJ databases">
        <authorList>
            <person name="Varghese N."/>
            <person name="Submissions S."/>
        </authorList>
    </citation>
    <scope>NUCLEOTIDE SEQUENCE [LARGE SCALE GENOMIC DNA]</scope>
    <source>
        <strain evidence="3">Ca-68</strain>
    </source>
</reference>
<evidence type="ECO:0000256" key="1">
    <source>
        <dbReference type="SAM" id="SignalP"/>
    </source>
</evidence>
<keyword evidence="3" id="KW-1185">Reference proteome</keyword>
<sequence>MKKTMMLFCICLFHGAAAYAEEATLVRLDNPRVSTGVEIGDVLERTLVIEAKSPYVLPKSSLPLKGEREDGIEIVGVALKSEKAGDGQRYELKLSYQVFAAASKAQVLHLPAMNLALSGGDAAVDIGIPAWHFWYSPLVAGDIHTARRQAQPQRKPALLETGVERLGIALAALLLGLGGLVYINAERRWLPWMGGNFAQAYRQLRKLPLQSGNHVQALVYLHQAFNQVYGQTLFRRQLDGFFAENPQYQSLATEIEDFFQYSETLLFTRESVDSAVLIRRVQQLCRRLRDCERRVT</sequence>
<dbReference type="EMBL" id="FZOA01000007">
    <property type="protein sequence ID" value="SNR93468.1"/>
    <property type="molecule type" value="Genomic_DNA"/>
</dbReference>
<dbReference type="RefSeq" id="WP_089375916.1">
    <property type="nucleotide sequence ID" value="NZ_FZOA01000007.1"/>
</dbReference>
<gene>
    <name evidence="2" type="ORF">SAMN05192560_1833</name>
</gene>
<evidence type="ECO:0000313" key="2">
    <source>
        <dbReference type="EMBL" id="SNR93468.1"/>
    </source>
</evidence>
<feature type="chain" id="PRO_5012104962" evidence="1">
    <location>
        <begin position="21"/>
        <end position="296"/>
    </location>
</feature>
<keyword evidence="1" id="KW-0732">Signal</keyword>
<dbReference type="OrthoDB" id="8532455at2"/>
<accession>A0A239AEL4</accession>
<organism evidence="2 3">
    <name type="scientific">Methylobacillus rhizosphaerae</name>
    <dbReference type="NCBI Taxonomy" id="551994"/>
    <lineage>
        <taxon>Bacteria</taxon>
        <taxon>Pseudomonadati</taxon>
        <taxon>Pseudomonadota</taxon>
        <taxon>Betaproteobacteria</taxon>
        <taxon>Nitrosomonadales</taxon>
        <taxon>Methylophilaceae</taxon>
        <taxon>Methylobacillus</taxon>
    </lineage>
</organism>
<dbReference type="Proteomes" id="UP000198305">
    <property type="component" value="Unassembled WGS sequence"/>
</dbReference>
<evidence type="ECO:0000313" key="3">
    <source>
        <dbReference type="Proteomes" id="UP000198305"/>
    </source>
</evidence>
<proteinExistence type="predicted"/>